<dbReference type="PANTHER" id="PTHR33420">
    <property type="entry name" value="FIMBRIAL SUBUNIT ELFA-RELATED"/>
    <property type="match status" value="1"/>
</dbReference>
<evidence type="ECO:0000256" key="3">
    <source>
        <dbReference type="ARBA" id="ARBA00022729"/>
    </source>
</evidence>
<organism evidence="7 8">
    <name type="scientific">Gallibacterium anatis</name>
    <dbReference type="NCBI Taxonomy" id="750"/>
    <lineage>
        <taxon>Bacteria</taxon>
        <taxon>Pseudomonadati</taxon>
        <taxon>Pseudomonadota</taxon>
        <taxon>Gammaproteobacteria</taxon>
        <taxon>Pasteurellales</taxon>
        <taxon>Pasteurellaceae</taxon>
        <taxon>Gallibacterium</taxon>
    </lineage>
</organism>
<evidence type="ECO:0000259" key="6">
    <source>
        <dbReference type="Pfam" id="PF00419"/>
    </source>
</evidence>
<sequence length="349" mass="39281">MLKQCLSLCLIVLFLSIKSAVAGSFNPKEMNINLGTQQINVSSGYQYPILLPQESITTTTFKNDLLNFLNINFKLTINLEPTALSFNDNNQIYLIFTNQQYKNIGFIFDIDINNSGNWQAITTTSFEKEIKSQWSVPIRLRTRTVIYNQLPIGNTFIPYQANIATLSESGFLNGGWITGSSMNISMNAFSILSPQYTCRIYSADKNQSVMLNTISSISLLNNNEVYGGQFNIRLMDCPTQSSSINKFIPKDKIEVKMIDQSRPENNSDILNVITNNQINPTLGLKIYKQNNLPIIFGTDSSNNKQLFSNDAESTMPTMNFRVYYARKPNAVNIMPGAITGTVMLTFSYQ</sequence>
<dbReference type="Gene3D" id="2.60.40.1090">
    <property type="entry name" value="Fimbrial-type adhesion domain"/>
    <property type="match status" value="1"/>
</dbReference>
<dbReference type="RefSeq" id="WP_065232732.1">
    <property type="nucleotide sequence ID" value="NZ_JTJN01000065.1"/>
</dbReference>
<proteinExistence type="inferred from homology"/>
<feature type="chain" id="PRO_5009828447" description="Fimbrial-type adhesion domain-containing protein" evidence="5">
    <location>
        <begin position="23"/>
        <end position="349"/>
    </location>
</feature>
<evidence type="ECO:0000256" key="1">
    <source>
        <dbReference type="ARBA" id="ARBA00004561"/>
    </source>
</evidence>
<name>A0A1A7P1J2_9PAST</name>
<dbReference type="AlphaFoldDB" id="A0A1A7P1J2"/>
<feature type="domain" description="Fimbrial-type adhesion" evidence="6">
    <location>
        <begin position="196"/>
        <end position="349"/>
    </location>
</feature>
<evidence type="ECO:0000256" key="2">
    <source>
        <dbReference type="ARBA" id="ARBA00006671"/>
    </source>
</evidence>
<dbReference type="InterPro" id="IPR008966">
    <property type="entry name" value="Adhesion_dom_sf"/>
</dbReference>
<comment type="subcellular location">
    <subcellularLocation>
        <location evidence="1">Fimbrium</location>
    </subcellularLocation>
</comment>
<reference evidence="7 8" key="1">
    <citation type="submission" date="2014-11" db="EMBL/GenBank/DDBJ databases">
        <title>Pan-genome of Gallibacterium spp.</title>
        <authorList>
            <person name="Kudirkiene E."/>
            <person name="Bojesen A.M."/>
        </authorList>
    </citation>
    <scope>NUCLEOTIDE SEQUENCE [LARGE SCALE GENOMIC DNA]</scope>
    <source>
        <strain evidence="7 8">F 279</strain>
    </source>
</reference>
<dbReference type="PANTHER" id="PTHR33420:SF3">
    <property type="entry name" value="FIMBRIAL SUBUNIT ELFA"/>
    <property type="match status" value="1"/>
</dbReference>
<accession>A0A1A7P1J2</accession>
<evidence type="ECO:0000313" key="8">
    <source>
        <dbReference type="Proteomes" id="UP000092643"/>
    </source>
</evidence>
<dbReference type="InterPro" id="IPR000259">
    <property type="entry name" value="Adhesion_dom_fimbrial"/>
</dbReference>
<keyword evidence="4" id="KW-0281">Fimbrium</keyword>
<dbReference type="GO" id="GO:0043709">
    <property type="term" value="P:cell adhesion involved in single-species biofilm formation"/>
    <property type="evidence" value="ECO:0007669"/>
    <property type="project" value="TreeGrafter"/>
</dbReference>
<dbReference type="InterPro" id="IPR036937">
    <property type="entry name" value="Adhesion_dom_fimbrial_sf"/>
</dbReference>
<dbReference type="PATRIC" id="fig|750.21.peg.2162"/>
<dbReference type="GO" id="GO:0009289">
    <property type="term" value="C:pilus"/>
    <property type="evidence" value="ECO:0007669"/>
    <property type="project" value="UniProtKB-SubCell"/>
</dbReference>
<evidence type="ECO:0000313" key="7">
    <source>
        <dbReference type="EMBL" id="OBW95611.1"/>
    </source>
</evidence>
<dbReference type="SUPFAM" id="SSF49401">
    <property type="entry name" value="Bacterial adhesins"/>
    <property type="match status" value="1"/>
</dbReference>
<protein>
    <recommendedName>
        <fullName evidence="6">Fimbrial-type adhesion domain-containing protein</fullName>
    </recommendedName>
</protein>
<dbReference type="InterPro" id="IPR050263">
    <property type="entry name" value="Bact_Fimbrial_Adh_Pro"/>
</dbReference>
<feature type="signal peptide" evidence="5">
    <location>
        <begin position="1"/>
        <end position="22"/>
    </location>
</feature>
<dbReference type="Pfam" id="PF00419">
    <property type="entry name" value="Fimbrial"/>
    <property type="match status" value="1"/>
</dbReference>
<keyword evidence="3 5" id="KW-0732">Signal</keyword>
<evidence type="ECO:0000256" key="5">
    <source>
        <dbReference type="SAM" id="SignalP"/>
    </source>
</evidence>
<dbReference type="Proteomes" id="UP000092643">
    <property type="component" value="Unassembled WGS sequence"/>
</dbReference>
<evidence type="ECO:0000256" key="4">
    <source>
        <dbReference type="ARBA" id="ARBA00023263"/>
    </source>
</evidence>
<comment type="caution">
    <text evidence="7">The sequence shown here is derived from an EMBL/GenBank/DDBJ whole genome shotgun (WGS) entry which is preliminary data.</text>
</comment>
<dbReference type="EMBL" id="JTJO01000074">
    <property type="protein sequence ID" value="OBW95611.1"/>
    <property type="molecule type" value="Genomic_DNA"/>
</dbReference>
<comment type="similarity">
    <text evidence="2">Belongs to the fimbrial protein family.</text>
</comment>
<gene>
    <name evidence="7" type="ORF">QV03_11500</name>
</gene>